<feature type="transmembrane region" description="Helical" evidence="6">
    <location>
        <begin position="12"/>
        <end position="45"/>
    </location>
</feature>
<proteinExistence type="predicted"/>
<evidence type="ECO:0000256" key="2">
    <source>
        <dbReference type="ARBA" id="ARBA00022475"/>
    </source>
</evidence>
<evidence type="ECO:0000259" key="7">
    <source>
        <dbReference type="SMART" id="SM00849"/>
    </source>
</evidence>
<protein>
    <submittedName>
        <fullName evidence="8">ComEC/Rec2 family competence protein</fullName>
    </submittedName>
</protein>
<keyword evidence="5 6" id="KW-0472">Membrane</keyword>
<feature type="transmembrane region" description="Helical" evidence="6">
    <location>
        <begin position="311"/>
        <end position="331"/>
    </location>
</feature>
<dbReference type="SMART" id="SM00849">
    <property type="entry name" value="Lactamase_B"/>
    <property type="match status" value="1"/>
</dbReference>
<evidence type="ECO:0000256" key="3">
    <source>
        <dbReference type="ARBA" id="ARBA00022692"/>
    </source>
</evidence>
<feature type="transmembrane region" description="Helical" evidence="6">
    <location>
        <begin position="401"/>
        <end position="427"/>
    </location>
</feature>
<dbReference type="InterPro" id="IPR035681">
    <property type="entry name" value="ComA-like_MBL"/>
</dbReference>
<feature type="transmembrane region" description="Helical" evidence="6">
    <location>
        <begin position="434"/>
        <end position="456"/>
    </location>
</feature>
<dbReference type="NCBIfam" id="TIGR00360">
    <property type="entry name" value="ComEC_N-term"/>
    <property type="match status" value="1"/>
</dbReference>
<dbReference type="Gene3D" id="3.60.15.10">
    <property type="entry name" value="Ribonuclease Z/Hydroxyacylglutathione hydrolase-like"/>
    <property type="match status" value="1"/>
</dbReference>
<dbReference type="Proteomes" id="UP001589793">
    <property type="component" value="Unassembled WGS sequence"/>
</dbReference>
<evidence type="ECO:0000256" key="6">
    <source>
        <dbReference type="SAM" id="Phobius"/>
    </source>
</evidence>
<dbReference type="SUPFAM" id="SSF56281">
    <property type="entry name" value="Metallo-hydrolase/oxidoreductase"/>
    <property type="match status" value="1"/>
</dbReference>
<feature type="transmembrane region" description="Helical" evidence="6">
    <location>
        <begin position="495"/>
        <end position="513"/>
    </location>
</feature>
<dbReference type="PANTHER" id="PTHR30619">
    <property type="entry name" value="DNA INTERNALIZATION/COMPETENCE PROTEIN COMEC/REC2"/>
    <property type="match status" value="1"/>
</dbReference>
<dbReference type="Pfam" id="PF03772">
    <property type="entry name" value="Competence"/>
    <property type="match status" value="1"/>
</dbReference>
<gene>
    <name evidence="8" type="ORF">ACFFF6_08095</name>
</gene>
<dbReference type="EMBL" id="JBHLSV010000007">
    <property type="protein sequence ID" value="MFC0673915.1"/>
    <property type="molecule type" value="Genomic_DNA"/>
</dbReference>
<dbReference type="InterPro" id="IPR004477">
    <property type="entry name" value="ComEC_N"/>
</dbReference>
<dbReference type="PANTHER" id="PTHR30619:SF1">
    <property type="entry name" value="RECOMBINATION PROTEIN 2"/>
    <property type="match status" value="1"/>
</dbReference>
<organism evidence="8 9">
    <name type="scientific">Brachybacterium hainanense</name>
    <dbReference type="NCBI Taxonomy" id="1541174"/>
    <lineage>
        <taxon>Bacteria</taxon>
        <taxon>Bacillati</taxon>
        <taxon>Actinomycetota</taxon>
        <taxon>Actinomycetes</taxon>
        <taxon>Micrococcales</taxon>
        <taxon>Dermabacteraceae</taxon>
        <taxon>Brachybacterium</taxon>
    </lineage>
</organism>
<dbReference type="InterPro" id="IPR036866">
    <property type="entry name" value="RibonucZ/Hydroxyglut_hydro"/>
</dbReference>
<reference evidence="8 9" key="1">
    <citation type="submission" date="2024-09" db="EMBL/GenBank/DDBJ databases">
        <authorList>
            <person name="Sun Q."/>
            <person name="Mori K."/>
        </authorList>
    </citation>
    <scope>NUCLEOTIDE SEQUENCE [LARGE SCALE GENOMIC DNA]</scope>
    <source>
        <strain evidence="8 9">CICC 10874</strain>
    </source>
</reference>
<dbReference type="RefSeq" id="WP_376979847.1">
    <property type="nucleotide sequence ID" value="NZ_JBHLSV010000007.1"/>
</dbReference>
<keyword evidence="4 6" id="KW-1133">Transmembrane helix</keyword>
<comment type="subcellular location">
    <subcellularLocation>
        <location evidence="1">Cell membrane</location>
        <topology evidence="1">Multi-pass membrane protein</topology>
    </subcellularLocation>
</comment>
<sequence>MLSRSDLRLAPAALALWILAVIGVRGGLAVLCPTILAALSCLLLIGVLSRRLAVVRRLLAHLGVVVLGLALLVPALSRHEAAVSVLERASSQGLVLEVEVEALTQARSPSSGPSFSREDVQLRARTLPGNVRVGRDSGHLGQVAVLVRASGAAAGDLAGVDAGERVRMRAAVRVHGDLVVLDVHRAAPLSSEPSWRGMLRDRARQATAHLPADEGALLRGMTTGDTEGLSPATEDIMRRAGIQHIVAVSGANIAFVLAAVLVPLLLVGVPRRPRLALAALVVGGYVLLVGPEPSVLRASTMAVPLLIARFVGVRASPVAALAFTLAVWSALDPVTSASVGFVLSALATAAILVLAPPLSRVIVELGRGRIGEAVALVLAVPLVAQAACTPVLILLSPEISLWAVPVNLVVGPLVGPATVLGLVAVVVGAVSVPAAAAICDMAVGGAHLVLLVAVAADTLPGSRISVPEGGAGALSAVLVLAAAVLAILGRRRRPVRFAVALVLVASLAPPLALRLPVDLSGRQGDWIVAACAVGQGDAVLLRAEETTVLVDTGPDPAALTDCLDALGVRSIDLLILTHPHADHVGGNAALRGGRTPARQWICPLPEARDRTVPSVPATAVARGEELSAPGLDLVVLWPPDAETARAVSARESGGGEGDAANDCSLVIAATWSDGTRYVGLGDLEPKAQEQLRRLGPGDADIVKIAHHGSARQDPDLYAELDPEAVLVTVGAENSFGHPSDAAIAIARRSTGHIGRTDRHGTVLVPPGDITDLRGVGGAR</sequence>
<keyword evidence="2" id="KW-1003">Cell membrane</keyword>
<evidence type="ECO:0000256" key="1">
    <source>
        <dbReference type="ARBA" id="ARBA00004651"/>
    </source>
</evidence>
<dbReference type="CDD" id="cd07731">
    <property type="entry name" value="ComA-like_MBL-fold"/>
    <property type="match status" value="1"/>
</dbReference>
<accession>A0ABV6RA96</accession>
<evidence type="ECO:0000313" key="8">
    <source>
        <dbReference type="EMBL" id="MFC0673915.1"/>
    </source>
</evidence>
<comment type="caution">
    <text evidence="8">The sequence shown here is derived from an EMBL/GenBank/DDBJ whole genome shotgun (WGS) entry which is preliminary data.</text>
</comment>
<name>A0ABV6RA96_9MICO</name>
<feature type="transmembrane region" description="Helical" evidence="6">
    <location>
        <begin position="370"/>
        <end position="395"/>
    </location>
</feature>
<feature type="transmembrane region" description="Helical" evidence="6">
    <location>
        <begin position="245"/>
        <end position="267"/>
    </location>
</feature>
<keyword evidence="3 6" id="KW-0812">Transmembrane</keyword>
<evidence type="ECO:0000256" key="4">
    <source>
        <dbReference type="ARBA" id="ARBA00022989"/>
    </source>
</evidence>
<evidence type="ECO:0000313" key="9">
    <source>
        <dbReference type="Proteomes" id="UP001589793"/>
    </source>
</evidence>
<evidence type="ECO:0000256" key="5">
    <source>
        <dbReference type="ARBA" id="ARBA00023136"/>
    </source>
</evidence>
<dbReference type="InterPro" id="IPR001279">
    <property type="entry name" value="Metallo-B-lactamas"/>
</dbReference>
<feature type="domain" description="Metallo-beta-lactamase" evidence="7">
    <location>
        <begin position="535"/>
        <end position="706"/>
    </location>
</feature>
<feature type="transmembrane region" description="Helical" evidence="6">
    <location>
        <begin position="337"/>
        <end position="358"/>
    </location>
</feature>
<feature type="transmembrane region" description="Helical" evidence="6">
    <location>
        <begin position="471"/>
        <end position="488"/>
    </location>
</feature>
<keyword evidence="9" id="KW-1185">Reference proteome</keyword>
<dbReference type="InterPro" id="IPR052159">
    <property type="entry name" value="Competence_DNA_uptake"/>
</dbReference>
<dbReference type="Pfam" id="PF00753">
    <property type="entry name" value="Lactamase_B"/>
    <property type="match status" value="1"/>
</dbReference>
<feature type="transmembrane region" description="Helical" evidence="6">
    <location>
        <begin position="273"/>
        <end position="290"/>
    </location>
</feature>